<dbReference type="SMART" id="SM00742">
    <property type="entry name" value="Hr1"/>
    <property type="match status" value="2"/>
</dbReference>
<dbReference type="SUPFAM" id="SSF46585">
    <property type="entry name" value="HR1 repeat"/>
    <property type="match status" value="2"/>
</dbReference>
<organism evidence="4 5">
    <name type="scientific">Ditylenchus dipsaci</name>
    <dbReference type="NCBI Taxonomy" id="166011"/>
    <lineage>
        <taxon>Eukaryota</taxon>
        <taxon>Metazoa</taxon>
        <taxon>Ecdysozoa</taxon>
        <taxon>Nematoda</taxon>
        <taxon>Chromadorea</taxon>
        <taxon>Rhabditida</taxon>
        <taxon>Tylenchina</taxon>
        <taxon>Tylenchomorpha</taxon>
        <taxon>Sphaerularioidea</taxon>
        <taxon>Anguinidae</taxon>
        <taxon>Anguininae</taxon>
        <taxon>Ditylenchus</taxon>
    </lineage>
</organism>
<name>A0A915EPP4_9BILA</name>
<reference evidence="5" key="1">
    <citation type="submission" date="2022-11" db="UniProtKB">
        <authorList>
            <consortium name="WormBaseParasite"/>
        </authorList>
    </citation>
    <scope>IDENTIFICATION</scope>
</reference>
<evidence type="ECO:0000313" key="4">
    <source>
        <dbReference type="Proteomes" id="UP000887574"/>
    </source>
</evidence>
<dbReference type="AlphaFoldDB" id="A0A915EPP4"/>
<dbReference type="PROSITE" id="PS51860">
    <property type="entry name" value="REM_1"/>
    <property type="match status" value="1"/>
</dbReference>
<accession>A0A915EPP4</accession>
<sequence length="281" mass="31598">MSRIDSSDQLGSDNDNGGTADSSPDTMQNPKLVALQRELAKEMKVKEGLERFLSLSSGNHLNPRAYTAELLESSKEMYEDNKAKIALLRMQIERIQMKEQSDFNGDNDQRRESKNDLLIADLMYRLRKEVALAAGAKNMLKILGEQKKPDSKSTKDAFETHAQAEEKIDLIRLALKKYTENLPPESPKRASVTMEINNIQSAPNSPYSKSDRFSPPLQQPKSFADHEVTMREESFSTRSTNFHRRSVACPPSLAVSGKLEIRLVGCQNLVTEVQGRVPRSD</sequence>
<dbReference type="GO" id="GO:0007165">
    <property type="term" value="P:signal transduction"/>
    <property type="evidence" value="ECO:0007669"/>
    <property type="project" value="InterPro"/>
</dbReference>
<dbReference type="InterPro" id="IPR011072">
    <property type="entry name" value="HR1_rho-bd"/>
</dbReference>
<evidence type="ECO:0000256" key="2">
    <source>
        <dbReference type="SAM" id="MobiDB-lite"/>
    </source>
</evidence>
<proteinExistence type="predicted"/>
<evidence type="ECO:0000313" key="5">
    <source>
        <dbReference type="WBParaSite" id="jg8486"/>
    </source>
</evidence>
<evidence type="ECO:0000259" key="3">
    <source>
        <dbReference type="PROSITE" id="PS51860"/>
    </source>
</evidence>
<feature type="compositionally biased region" description="Polar residues" evidence="2">
    <location>
        <begin position="7"/>
        <end position="29"/>
    </location>
</feature>
<dbReference type="Pfam" id="PF02185">
    <property type="entry name" value="HR1"/>
    <property type="match status" value="1"/>
</dbReference>
<dbReference type="Gene3D" id="1.10.287.160">
    <property type="entry name" value="HR1 repeat"/>
    <property type="match status" value="2"/>
</dbReference>
<feature type="region of interest" description="Disordered" evidence="2">
    <location>
        <begin position="1"/>
        <end position="31"/>
    </location>
</feature>
<protein>
    <submittedName>
        <fullName evidence="5">REM-1 domain-containing protein</fullName>
    </submittedName>
</protein>
<feature type="domain" description="REM-1" evidence="3">
    <location>
        <begin position="104"/>
        <end position="184"/>
    </location>
</feature>
<dbReference type="InterPro" id="IPR036274">
    <property type="entry name" value="HR1_rpt_sf"/>
</dbReference>
<keyword evidence="4" id="KW-1185">Reference proteome</keyword>
<dbReference type="WBParaSite" id="jg8486">
    <property type="protein sequence ID" value="jg8486"/>
    <property type="gene ID" value="jg8486"/>
</dbReference>
<dbReference type="Proteomes" id="UP000887574">
    <property type="component" value="Unplaced"/>
</dbReference>
<evidence type="ECO:0000256" key="1">
    <source>
        <dbReference type="PROSITE-ProRule" id="PRU01207"/>
    </source>
</evidence>
<keyword evidence="1" id="KW-0175">Coiled coil</keyword>